<feature type="domain" description="RagB/SusD" evidence="5">
    <location>
        <begin position="347"/>
        <end position="508"/>
    </location>
</feature>
<dbReference type="AlphaFoldDB" id="A0A5J4T0T0"/>
<dbReference type="EMBL" id="SNRY01000018">
    <property type="protein sequence ID" value="KAA6351100.1"/>
    <property type="molecule type" value="Genomic_DNA"/>
</dbReference>
<feature type="domain" description="SusD-like N-terminal" evidence="6">
    <location>
        <begin position="22"/>
        <end position="220"/>
    </location>
</feature>
<evidence type="ECO:0000256" key="1">
    <source>
        <dbReference type="ARBA" id="ARBA00004442"/>
    </source>
</evidence>
<accession>A0A5J4T0T0</accession>
<dbReference type="SUPFAM" id="SSF48452">
    <property type="entry name" value="TPR-like"/>
    <property type="match status" value="1"/>
</dbReference>
<dbReference type="InterPro" id="IPR033985">
    <property type="entry name" value="SusD-like_N"/>
</dbReference>
<evidence type="ECO:0000256" key="3">
    <source>
        <dbReference type="ARBA" id="ARBA00023136"/>
    </source>
</evidence>
<evidence type="ECO:0000259" key="5">
    <source>
        <dbReference type="Pfam" id="PF07980"/>
    </source>
</evidence>
<dbReference type="Pfam" id="PF07980">
    <property type="entry name" value="SusD_RagB"/>
    <property type="match status" value="1"/>
</dbReference>
<evidence type="ECO:0000313" key="7">
    <source>
        <dbReference type="EMBL" id="KAA6351100.1"/>
    </source>
</evidence>
<dbReference type="InterPro" id="IPR011990">
    <property type="entry name" value="TPR-like_helical_dom_sf"/>
</dbReference>
<sequence length="601" mass="68485">MKIYKKIIVLVLCANICASCVDFLQTESNSTFTEETAFENLDFAEKMVYGIYAALTASNMYGNIMLFTKSGCDIELVPGADDNARRALAQYTATDGNTQIDNIWNAFYDCIERANVCVDNLPNSPVWEGEYAEQAKVLYGEAVALRALCYYELVSLWGDVPFTVKSAQAGDNFYIPKRDRDEIYEYLVEDLKKVEEYVPWMTNTAERVNKAFVKGLRARMALAYAGYSLRNGSHETRRGRNWQEYYGIANQECREIIESRKHQLNPSFEDVFKGIHAYKQDVTNKEVLFEVAFGRGVSGRIAQVIGMRFPTSPADAKYGRAAAEIAVPISYFYSFTPGDSRRNVSVELYDYNTTSAPGQQRLVGVNQYKTCKWRRSWIVPNMGGDNALVQLTGVNWPIMRYSDILLMLAETENEIHGNPTSEAIEALTVVRKRAFNETLWNKHVTEYIGSVSISKNDFFEAIVNERAWEFGGEMYRKYDLVRWNLLGNKIQEMKDNCRKIINKDPEYSFVPTYIYWRTLSDGETIDILNQDYRYTPDGATVTGYTRAQWLANLSASNKTSVENFVETVVPGYNEEKNNHLFPLSMTILDASNGVLSNDQMP</sequence>
<evidence type="ECO:0000256" key="4">
    <source>
        <dbReference type="ARBA" id="ARBA00023237"/>
    </source>
</evidence>
<dbReference type="Pfam" id="PF14322">
    <property type="entry name" value="SusD-like_3"/>
    <property type="match status" value="1"/>
</dbReference>
<comment type="subcellular location">
    <subcellularLocation>
        <location evidence="1">Cell outer membrane</location>
    </subcellularLocation>
</comment>
<keyword evidence="4" id="KW-0998">Cell outer membrane</keyword>
<dbReference type="Gene3D" id="1.25.40.390">
    <property type="match status" value="1"/>
</dbReference>
<reference evidence="7" key="1">
    <citation type="submission" date="2019-03" db="EMBL/GenBank/DDBJ databases">
        <title>Single cell metagenomics reveals metabolic interactions within the superorganism composed of flagellate Streblomastix strix and complex community of Bacteroidetes bacteria on its surface.</title>
        <authorList>
            <person name="Treitli S.C."/>
            <person name="Kolisko M."/>
            <person name="Husnik F."/>
            <person name="Keeling P."/>
            <person name="Hampl V."/>
        </authorList>
    </citation>
    <scope>NUCLEOTIDE SEQUENCE</scope>
    <source>
        <strain evidence="7">STM</strain>
    </source>
</reference>
<evidence type="ECO:0000256" key="2">
    <source>
        <dbReference type="ARBA" id="ARBA00022729"/>
    </source>
</evidence>
<gene>
    <name evidence="7" type="ORF">EZS27_001526</name>
</gene>
<organism evidence="7">
    <name type="scientific">termite gut metagenome</name>
    <dbReference type="NCBI Taxonomy" id="433724"/>
    <lineage>
        <taxon>unclassified sequences</taxon>
        <taxon>metagenomes</taxon>
        <taxon>organismal metagenomes</taxon>
    </lineage>
</organism>
<name>A0A5J4T0T0_9ZZZZ</name>
<keyword evidence="3" id="KW-0472">Membrane</keyword>
<evidence type="ECO:0000259" key="6">
    <source>
        <dbReference type="Pfam" id="PF14322"/>
    </source>
</evidence>
<proteinExistence type="predicted"/>
<keyword evidence="2" id="KW-0732">Signal</keyword>
<protein>
    <submittedName>
        <fullName evidence="7">RagB/SusD family nutrient uptake outer membrane protein</fullName>
    </submittedName>
</protein>
<dbReference type="GO" id="GO:0009279">
    <property type="term" value="C:cell outer membrane"/>
    <property type="evidence" value="ECO:0007669"/>
    <property type="project" value="UniProtKB-SubCell"/>
</dbReference>
<dbReference type="InterPro" id="IPR012944">
    <property type="entry name" value="SusD_RagB_dom"/>
</dbReference>
<comment type="caution">
    <text evidence="7">The sequence shown here is derived from an EMBL/GenBank/DDBJ whole genome shotgun (WGS) entry which is preliminary data.</text>
</comment>